<evidence type="ECO:0008006" key="4">
    <source>
        <dbReference type="Google" id="ProtNLM"/>
    </source>
</evidence>
<organism evidence="2 3">
    <name type="scientific">Psychrosphaera saromensis</name>
    <dbReference type="NCBI Taxonomy" id="716813"/>
    <lineage>
        <taxon>Bacteria</taxon>
        <taxon>Pseudomonadati</taxon>
        <taxon>Pseudomonadota</taxon>
        <taxon>Gammaproteobacteria</taxon>
        <taxon>Alteromonadales</taxon>
        <taxon>Pseudoalteromonadaceae</taxon>
        <taxon>Psychrosphaera</taxon>
    </lineage>
</organism>
<dbReference type="RefSeq" id="WP_105052992.1">
    <property type="nucleotide sequence ID" value="NZ_BMYG01000001.1"/>
</dbReference>
<keyword evidence="1" id="KW-1133">Transmembrane helix</keyword>
<protein>
    <recommendedName>
        <fullName evidence="4">DUF962 domain-containing protein</fullName>
    </recommendedName>
</protein>
<dbReference type="Proteomes" id="UP000239007">
    <property type="component" value="Unassembled WGS sequence"/>
</dbReference>
<proteinExistence type="predicted"/>
<keyword evidence="1" id="KW-0812">Transmembrane</keyword>
<gene>
    <name evidence="2" type="ORF">BTO11_12980</name>
</gene>
<accession>A0A2S7UWU7</accession>
<evidence type="ECO:0000256" key="1">
    <source>
        <dbReference type="SAM" id="Phobius"/>
    </source>
</evidence>
<feature type="transmembrane region" description="Helical" evidence="1">
    <location>
        <begin position="129"/>
        <end position="147"/>
    </location>
</feature>
<sequence length="206" mass="24449">MTFLEELKKQRWDDHRFYHHNRINQFLHLLSAMCFMVSYALVFYYPAAAALVGWLLSMILRQSGHFFFEPLTYDKVNQVSHEHKEEIKVGYNLRRKVVLLSIWALVPVVLFFEPTLFGAFEAHTNLYDFINNMAITWLFIGIGAVLFRTLHLFKLMGVQSGLVWFTKILTDPFHDFKIYRKSPLHLLKGEMYDDMTDWYEEVPVSN</sequence>
<keyword evidence="1" id="KW-0472">Membrane</keyword>
<evidence type="ECO:0000313" key="3">
    <source>
        <dbReference type="Proteomes" id="UP000239007"/>
    </source>
</evidence>
<keyword evidence="3" id="KW-1185">Reference proteome</keyword>
<dbReference type="AlphaFoldDB" id="A0A2S7UWU7"/>
<feature type="transmembrane region" description="Helical" evidence="1">
    <location>
        <begin position="26"/>
        <end position="56"/>
    </location>
</feature>
<evidence type="ECO:0000313" key="2">
    <source>
        <dbReference type="EMBL" id="PQJ54474.1"/>
    </source>
</evidence>
<dbReference type="OrthoDB" id="6194379at2"/>
<feature type="transmembrane region" description="Helical" evidence="1">
    <location>
        <begin position="97"/>
        <end position="117"/>
    </location>
</feature>
<reference evidence="2 3" key="1">
    <citation type="submission" date="2016-12" db="EMBL/GenBank/DDBJ databases">
        <title>Diversity of luminous bacteria.</title>
        <authorList>
            <person name="Yoshizawa S."/>
            <person name="Kogure K."/>
        </authorList>
    </citation>
    <scope>NUCLEOTIDE SEQUENCE [LARGE SCALE GENOMIC DNA]</scope>
    <source>
        <strain evidence="2 3">SA4-48</strain>
    </source>
</reference>
<dbReference type="EMBL" id="MSCH01000003">
    <property type="protein sequence ID" value="PQJ54474.1"/>
    <property type="molecule type" value="Genomic_DNA"/>
</dbReference>
<comment type="caution">
    <text evidence="2">The sequence shown here is derived from an EMBL/GenBank/DDBJ whole genome shotgun (WGS) entry which is preliminary data.</text>
</comment>
<name>A0A2S7UWU7_9GAMM</name>